<comment type="caution">
    <text evidence="2">The sequence shown here is derived from an EMBL/GenBank/DDBJ whole genome shotgun (WGS) entry which is preliminary data.</text>
</comment>
<evidence type="ECO:0000313" key="3">
    <source>
        <dbReference type="Proteomes" id="UP000886861"/>
    </source>
</evidence>
<reference evidence="2" key="2">
    <citation type="journal article" date="2021" name="PeerJ">
        <title>Extensive microbial diversity within the chicken gut microbiome revealed by metagenomics and culture.</title>
        <authorList>
            <person name="Gilroy R."/>
            <person name="Ravi A."/>
            <person name="Getino M."/>
            <person name="Pursley I."/>
            <person name="Horton D.L."/>
            <person name="Alikhan N.F."/>
            <person name="Baker D."/>
            <person name="Gharbi K."/>
            <person name="Hall N."/>
            <person name="Watson M."/>
            <person name="Adriaenssens E.M."/>
            <person name="Foster-Nyarko E."/>
            <person name="Jarju S."/>
            <person name="Secka A."/>
            <person name="Antonio M."/>
            <person name="Oren A."/>
            <person name="Chaudhuri R.R."/>
            <person name="La Ragione R."/>
            <person name="Hildebrand F."/>
            <person name="Pallen M.J."/>
        </authorList>
    </citation>
    <scope>NUCLEOTIDE SEQUENCE</scope>
    <source>
        <strain evidence="2">CHK186-9395</strain>
    </source>
</reference>
<feature type="compositionally biased region" description="Basic and acidic residues" evidence="1">
    <location>
        <begin position="335"/>
        <end position="352"/>
    </location>
</feature>
<sequence>MLYKDLMTKETYNDLQSYLETGEDAISLMGYNRAGNVDGTKLITRFQTTADPENMGRVRAFSNADVMIGVPEYADGAYSSFAVRDKSLALRFPMVGSLGAVTKYFPESQKTCPNFKSVVNDIERNFKVKVKDNERIAKPVLVKGGTIRLAGRYNGETVSEADKLVQIFNVLAKESLKDSFKHTSNPDRVQFAAELLTTMFIAESYDLGVNFNRKIDNALRLQLANTIAALGNTNKETINLIAAQTERAVAKFLKKSGKSEKDIVSTLTKLGYGYTVPPTNLYSTLFGERKNYMFTIELPNSLKDKILGKTVYVNDFENGAEQERTTMPAKYGNKKNFDSHAERPRDFDDRRRLNAGTNPAPTSTIADDMIREMEEGLEPKVNTTPDVIILPGRVEEQPAEASDVIILPGKTEPKLPGKTLEEYVVEMLDQDADYVKALEGKTKTKKPLFGGKTANKEEVSERSLKSAFDKAVVKELEAVANEVVAAFRKARGEEKTILSDIYNQLTHARQFFGKGSEKKSIKAVSAKIPEANTVKNGLVKPLEERRKTFIAGAMEYQKAMKGYAPTEDIKARVRALSDTKKIREMIETYVSAQRDRGLEQ</sequence>
<evidence type="ECO:0000256" key="1">
    <source>
        <dbReference type="SAM" id="MobiDB-lite"/>
    </source>
</evidence>
<dbReference type="Proteomes" id="UP000886861">
    <property type="component" value="Unassembled WGS sequence"/>
</dbReference>
<accession>A0A9D1SZ35</accession>
<proteinExistence type="predicted"/>
<reference evidence="2" key="1">
    <citation type="submission" date="2020-10" db="EMBL/GenBank/DDBJ databases">
        <authorList>
            <person name="Gilroy R."/>
        </authorList>
    </citation>
    <scope>NUCLEOTIDE SEQUENCE</scope>
    <source>
        <strain evidence="2">CHK186-9395</strain>
    </source>
</reference>
<feature type="region of interest" description="Disordered" evidence="1">
    <location>
        <begin position="330"/>
        <end position="364"/>
    </location>
</feature>
<protein>
    <submittedName>
        <fullName evidence="2">Uncharacterized protein</fullName>
    </submittedName>
</protein>
<feature type="compositionally biased region" description="Polar residues" evidence="1">
    <location>
        <begin position="355"/>
        <end position="364"/>
    </location>
</feature>
<evidence type="ECO:0000313" key="2">
    <source>
        <dbReference type="EMBL" id="HIV01869.1"/>
    </source>
</evidence>
<organism evidence="2 3">
    <name type="scientific">Candidatus Caccopulliclostridium gallistercoris</name>
    <dbReference type="NCBI Taxonomy" id="2840719"/>
    <lineage>
        <taxon>Bacteria</taxon>
        <taxon>Bacillati</taxon>
        <taxon>Bacillota</taxon>
        <taxon>Clostridia</taxon>
        <taxon>Candidatus Caccopulliclostridium</taxon>
    </lineage>
</organism>
<gene>
    <name evidence="2" type="ORF">IAA62_04895</name>
</gene>
<dbReference type="EMBL" id="DVOJ01000016">
    <property type="protein sequence ID" value="HIV01869.1"/>
    <property type="molecule type" value="Genomic_DNA"/>
</dbReference>
<name>A0A9D1SZ35_9FIRM</name>
<dbReference type="AlphaFoldDB" id="A0A9D1SZ35"/>